<reference evidence="3" key="1">
    <citation type="submission" date="2022-09" db="EMBL/GenBank/DDBJ databases">
        <title>Fusarium specimens isolated from Avocado Roots.</title>
        <authorList>
            <person name="Stajich J."/>
            <person name="Roper C."/>
            <person name="Heimlech-Rivalta G."/>
        </authorList>
    </citation>
    <scope>NUCLEOTIDE SEQUENCE</scope>
    <source>
        <strain evidence="3">A02</strain>
    </source>
</reference>
<comment type="caution">
    <text evidence="3">The sequence shown here is derived from an EMBL/GenBank/DDBJ whole genome shotgun (WGS) entry which is preliminary data.</text>
</comment>
<feature type="region of interest" description="Disordered" evidence="1">
    <location>
        <begin position="77"/>
        <end position="106"/>
    </location>
</feature>
<dbReference type="EMBL" id="JAOQAV010000002">
    <property type="protein sequence ID" value="KAJ4196478.1"/>
    <property type="molecule type" value="Genomic_DNA"/>
</dbReference>
<feature type="transmembrane region" description="Helical" evidence="2">
    <location>
        <begin position="18"/>
        <end position="39"/>
    </location>
</feature>
<keyword evidence="2" id="KW-0812">Transmembrane</keyword>
<accession>A0A9W8REX8</accession>
<dbReference type="AlphaFoldDB" id="A0A9W8REX8"/>
<keyword evidence="4" id="KW-1185">Reference proteome</keyword>
<evidence type="ECO:0000313" key="3">
    <source>
        <dbReference type="EMBL" id="KAJ4196478.1"/>
    </source>
</evidence>
<protein>
    <submittedName>
        <fullName evidence="3">Uncharacterized protein</fullName>
    </submittedName>
</protein>
<keyword evidence="2" id="KW-1133">Transmembrane helix</keyword>
<proteinExistence type="predicted"/>
<feature type="compositionally biased region" description="Polar residues" evidence="1">
    <location>
        <begin position="97"/>
        <end position="106"/>
    </location>
</feature>
<name>A0A9W8REX8_9HYPO</name>
<organism evidence="3 4">
    <name type="scientific">Fusarium falciforme</name>
    <dbReference type="NCBI Taxonomy" id="195108"/>
    <lineage>
        <taxon>Eukaryota</taxon>
        <taxon>Fungi</taxon>
        <taxon>Dikarya</taxon>
        <taxon>Ascomycota</taxon>
        <taxon>Pezizomycotina</taxon>
        <taxon>Sordariomycetes</taxon>
        <taxon>Hypocreomycetidae</taxon>
        <taxon>Hypocreales</taxon>
        <taxon>Nectriaceae</taxon>
        <taxon>Fusarium</taxon>
        <taxon>Fusarium solani species complex</taxon>
    </lineage>
</organism>
<sequence length="106" mass="11986">MQLGRLGEAKPCRLTWRYLSHVVFLLLMPLSAWVTPHYAAASRKTRVLLDSMWPFEFIRLNQRTNVSALDTGSEHWRHITKSRPRGKGVSAGGELDTITQALPAQS</sequence>
<evidence type="ECO:0000256" key="2">
    <source>
        <dbReference type="SAM" id="Phobius"/>
    </source>
</evidence>
<keyword evidence="2" id="KW-0472">Membrane</keyword>
<evidence type="ECO:0000313" key="4">
    <source>
        <dbReference type="Proteomes" id="UP001152087"/>
    </source>
</evidence>
<dbReference type="Proteomes" id="UP001152087">
    <property type="component" value="Unassembled WGS sequence"/>
</dbReference>
<evidence type="ECO:0000256" key="1">
    <source>
        <dbReference type="SAM" id="MobiDB-lite"/>
    </source>
</evidence>
<gene>
    <name evidence="3" type="ORF">NW755_001264</name>
</gene>